<evidence type="ECO:0000313" key="2">
    <source>
        <dbReference type="EMBL" id="PXV59417.1"/>
    </source>
</evidence>
<dbReference type="Proteomes" id="UP000247973">
    <property type="component" value="Unassembled WGS sequence"/>
</dbReference>
<evidence type="ECO:0000313" key="3">
    <source>
        <dbReference type="Proteomes" id="UP000247973"/>
    </source>
</evidence>
<feature type="transmembrane region" description="Helical" evidence="1">
    <location>
        <begin position="34"/>
        <end position="51"/>
    </location>
</feature>
<dbReference type="AlphaFoldDB" id="A0A2V3PII6"/>
<feature type="transmembrane region" description="Helical" evidence="1">
    <location>
        <begin position="9"/>
        <end position="28"/>
    </location>
</feature>
<name>A0A2V3PII6_9BACT</name>
<keyword evidence="1" id="KW-1133">Transmembrane helix</keyword>
<protein>
    <submittedName>
        <fullName evidence="2">Uncharacterized protein</fullName>
    </submittedName>
</protein>
<sequence length="57" mass="6704">MIGLKLRMYFSLVIGLIFIVCSIVLLFLKEFEYSIKNFIGSIACISYYLYLKNIKEK</sequence>
<keyword evidence="3" id="KW-1185">Reference proteome</keyword>
<gene>
    <name evidence="2" type="ORF">CLV62_13638</name>
</gene>
<organism evidence="2 3">
    <name type="scientific">Dysgonomonas alginatilytica</name>
    <dbReference type="NCBI Taxonomy" id="1605892"/>
    <lineage>
        <taxon>Bacteria</taxon>
        <taxon>Pseudomonadati</taxon>
        <taxon>Bacteroidota</taxon>
        <taxon>Bacteroidia</taxon>
        <taxon>Bacteroidales</taxon>
        <taxon>Dysgonomonadaceae</taxon>
        <taxon>Dysgonomonas</taxon>
    </lineage>
</organism>
<evidence type="ECO:0000256" key="1">
    <source>
        <dbReference type="SAM" id="Phobius"/>
    </source>
</evidence>
<dbReference type="EMBL" id="QICL01000036">
    <property type="protein sequence ID" value="PXV59417.1"/>
    <property type="molecule type" value="Genomic_DNA"/>
</dbReference>
<keyword evidence="1" id="KW-0812">Transmembrane</keyword>
<keyword evidence="1" id="KW-0472">Membrane</keyword>
<comment type="caution">
    <text evidence="2">The sequence shown here is derived from an EMBL/GenBank/DDBJ whole genome shotgun (WGS) entry which is preliminary data.</text>
</comment>
<accession>A0A2V3PII6</accession>
<proteinExistence type="predicted"/>
<reference evidence="2 3" key="1">
    <citation type="submission" date="2018-03" db="EMBL/GenBank/DDBJ databases">
        <title>Genomic Encyclopedia of Archaeal and Bacterial Type Strains, Phase II (KMG-II): from individual species to whole genera.</title>
        <authorList>
            <person name="Goeker M."/>
        </authorList>
    </citation>
    <scope>NUCLEOTIDE SEQUENCE [LARGE SCALE GENOMIC DNA]</scope>
    <source>
        <strain evidence="2 3">DSM 100214</strain>
    </source>
</reference>